<feature type="transmembrane region" description="Helical" evidence="2">
    <location>
        <begin position="554"/>
        <end position="576"/>
    </location>
</feature>
<name>A0A6J8DRL2_MYTCO</name>
<dbReference type="GO" id="GO:0016020">
    <property type="term" value="C:membrane"/>
    <property type="evidence" value="ECO:0007669"/>
    <property type="project" value="InterPro"/>
</dbReference>
<dbReference type="Pfam" id="PF00629">
    <property type="entry name" value="MAM"/>
    <property type="match status" value="2"/>
</dbReference>
<dbReference type="PROSITE" id="PS50060">
    <property type="entry name" value="MAM_2"/>
    <property type="match status" value="2"/>
</dbReference>
<dbReference type="AlphaFoldDB" id="A0A6J8DRL2"/>
<dbReference type="SUPFAM" id="SSF49899">
    <property type="entry name" value="Concanavalin A-like lectins/glucanases"/>
    <property type="match status" value="2"/>
</dbReference>
<evidence type="ECO:0000313" key="5">
    <source>
        <dbReference type="Proteomes" id="UP000507470"/>
    </source>
</evidence>
<evidence type="ECO:0000256" key="1">
    <source>
        <dbReference type="SAM" id="MobiDB-lite"/>
    </source>
</evidence>
<evidence type="ECO:0000259" key="3">
    <source>
        <dbReference type="PROSITE" id="PS50060"/>
    </source>
</evidence>
<dbReference type="SMART" id="SM00137">
    <property type="entry name" value="MAM"/>
    <property type="match status" value="2"/>
</dbReference>
<feature type="domain" description="MAM" evidence="3">
    <location>
        <begin position="111"/>
        <end position="266"/>
    </location>
</feature>
<keyword evidence="5" id="KW-1185">Reference proteome</keyword>
<gene>
    <name evidence="4" type="ORF">MCOR_43760</name>
</gene>
<dbReference type="Gene3D" id="2.60.120.200">
    <property type="match status" value="2"/>
</dbReference>
<dbReference type="PANTHER" id="PTHR23282">
    <property type="entry name" value="APICAL ENDOSOMAL GLYCOPROTEIN PRECURSOR"/>
    <property type="match status" value="1"/>
</dbReference>
<keyword evidence="2" id="KW-0472">Membrane</keyword>
<dbReference type="EMBL" id="CACVKT020007774">
    <property type="protein sequence ID" value="CAC5410585.1"/>
    <property type="molecule type" value="Genomic_DNA"/>
</dbReference>
<sequence>MVVLLDRFCHSTNCKLTVLFRIDYKTFRLSDKPAKSITCKPTSTISINHVYVEDGNCNSSTCVLEDNDHALVYSNCNGSTSCLLDFNLTSPCLYGKRHFDYSYVCKAPESYTCNFELDFCNWLPGNGGTLYWTRTTADNPLVDQTRGSGYYIVVYNNANNGKGQAELSSGSIVSNRTNCLSFWYNMRSEIDANGSKLILYLSNKDDDNRIQLKEYNKSTDEKWIRGTVNLPGIGSYKIVFVGVVYEKWSDYVGLDDVDIFHGNCSENDKVVYTFEKEEGWVNLDGQTVDWVRRNGENKTDNLLPYKDHTISSGDGYYFFISSKKHPNETVGRLKSYLPMTGRVCVSFWYYMNGSSSSILRLYKNSESPEFRIHNIEGTTSDDWKKATVNILANISEIYYLILEGFFTNTVESIIAVDDISVLNGSCQGQSISENRFFQDHCFNIDDNFSIDECLSSYRDTSELNLFFEPALETSNMECKGIENKIKENVSSLCKENIFSKCDVNLHAIFGEQEQECMIYNKDIVLEYSCTELSSINEYSTVPYHKEELFNMTSVAVAIAACVGLVACLIIAGLCVFKRQTEKQRTLNNDNTSRKPDSMNIGKTNKVRSTTKRDASLAVHEYIDIDLRKGTSVSDQSKNKENVFAYELAKPLTSDTGCAFPYDIAKPLSTVDKDGRSYDISVSNTPKECSAYDTTKMNDSTKYNGYNETDNIVIYSRTFDGVYDVANCGKRTVRNDNTYEHCATPDKQ</sequence>
<dbReference type="PANTHER" id="PTHR23282:SF101">
    <property type="entry name" value="MAM DOMAIN-CONTAINING PROTEIN"/>
    <property type="match status" value="1"/>
</dbReference>
<protein>
    <recommendedName>
        <fullName evidence="3">MAM domain-containing protein</fullName>
    </recommendedName>
</protein>
<evidence type="ECO:0000313" key="4">
    <source>
        <dbReference type="EMBL" id="CAC5410585.1"/>
    </source>
</evidence>
<dbReference type="CDD" id="cd06263">
    <property type="entry name" value="MAM"/>
    <property type="match status" value="2"/>
</dbReference>
<feature type="domain" description="MAM" evidence="3">
    <location>
        <begin position="262"/>
        <end position="428"/>
    </location>
</feature>
<dbReference type="Proteomes" id="UP000507470">
    <property type="component" value="Unassembled WGS sequence"/>
</dbReference>
<organism evidence="4 5">
    <name type="scientific">Mytilus coruscus</name>
    <name type="common">Sea mussel</name>
    <dbReference type="NCBI Taxonomy" id="42192"/>
    <lineage>
        <taxon>Eukaryota</taxon>
        <taxon>Metazoa</taxon>
        <taxon>Spiralia</taxon>
        <taxon>Lophotrochozoa</taxon>
        <taxon>Mollusca</taxon>
        <taxon>Bivalvia</taxon>
        <taxon>Autobranchia</taxon>
        <taxon>Pteriomorphia</taxon>
        <taxon>Mytilida</taxon>
        <taxon>Mytiloidea</taxon>
        <taxon>Mytilidae</taxon>
        <taxon>Mytilinae</taxon>
        <taxon>Mytilus</taxon>
    </lineage>
</organism>
<dbReference type="OrthoDB" id="6187273at2759"/>
<accession>A0A6J8DRL2</accession>
<proteinExistence type="predicted"/>
<reference evidence="4 5" key="1">
    <citation type="submission" date="2020-06" db="EMBL/GenBank/DDBJ databases">
        <authorList>
            <person name="Li R."/>
            <person name="Bekaert M."/>
        </authorList>
    </citation>
    <scope>NUCLEOTIDE SEQUENCE [LARGE SCALE GENOMIC DNA]</scope>
    <source>
        <strain evidence="5">wild</strain>
    </source>
</reference>
<dbReference type="InterPro" id="IPR013320">
    <property type="entry name" value="ConA-like_dom_sf"/>
</dbReference>
<dbReference type="InterPro" id="IPR051560">
    <property type="entry name" value="MAM_domain-containing"/>
</dbReference>
<keyword evidence="2" id="KW-1133">Transmembrane helix</keyword>
<feature type="region of interest" description="Disordered" evidence="1">
    <location>
        <begin position="586"/>
        <end position="605"/>
    </location>
</feature>
<dbReference type="InterPro" id="IPR000998">
    <property type="entry name" value="MAM_dom"/>
</dbReference>
<keyword evidence="2" id="KW-0812">Transmembrane</keyword>
<evidence type="ECO:0000256" key="2">
    <source>
        <dbReference type="SAM" id="Phobius"/>
    </source>
</evidence>